<dbReference type="Proteomes" id="UP000383122">
    <property type="component" value="Unassembled WGS sequence"/>
</dbReference>
<dbReference type="RefSeq" id="WP_174990982.1">
    <property type="nucleotide sequence ID" value="NZ_CABPSP010000009.1"/>
</dbReference>
<organism evidence="2 3">
    <name type="scientific">Pandoraea anapnoica</name>
    <dbReference type="NCBI Taxonomy" id="2508301"/>
    <lineage>
        <taxon>Bacteria</taxon>
        <taxon>Pseudomonadati</taxon>
        <taxon>Pseudomonadota</taxon>
        <taxon>Betaproteobacteria</taxon>
        <taxon>Burkholderiales</taxon>
        <taxon>Burkholderiaceae</taxon>
        <taxon>Pandoraea</taxon>
    </lineage>
</organism>
<protein>
    <submittedName>
        <fullName evidence="2">Uncharacterized protein</fullName>
    </submittedName>
</protein>
<evidence type="ECO:0000256" key="1">
    <source>
        <dbReference type="SAM" id="MobiDB-lite"/>
    </source>
</evidence>
<accession>A0A5E5A7W3</accession>
<feature type="region of interest" description="Disordered" evidence="1">
    <location>
        <begin position="92"/>
        <end position="113"/>
    </location>
</feature>
<dbReference type="AlphaFoldDB" id="A0A5E5A7W3"/>
<reference evidence="2 3" key="1">
    <citation type="submission" date="2019-08" db="EMBL/GenBank/DDBJ databases">
        <authorList>
            <person name="Peeters C."/>
        </authorList>
    </citation>
    <scope>NUCLEOTIDE SEQUENCE [LARGE SCALE GENOMIC DNA]</scope>
    <source>
        <strain evidence="2 3">LMG 31117</strain>
    </source>
</reference>
<gene>
    <name evidence="2" type="ORF">PAN31117_03135</name>
</gene>
<name>A0A5E5A7W3_9BURK</name>
<dbReference type="EMBL" id="CABPSP010000009">
    <property type="protein sequence ID" value="VVE68902.1"/>
    <property type="molecule type" value="Genomic_DNA"/>
</dbReference>
<evidence type="ECO:0000313" key="3">
    <source>
        <dbReference type="Proteomes" id="UP000383122"/>
    </source>
</evidence>
<keyword evidence="3" id="KW-1185">Reference proteome</keyword>
<evidence type="ECO:0000313" key="2">
    <source>
        <dbReference type="EMBL" id="VVE68902.1"/>
    </source>
</evidence>
<sequence>MIELADLTRQEKSFLLYAETCCVEYGGLLEGLRMNGDDMAAGRRFKELGIINFGRVPAALLGTFNGRAASNWVTFTDDAWRLAHLARRERAAKPHAGRKRVDDELAERAAIPY</sequence>
<proteinExistence type="predicted"/>